<dbReference type="Proteomes" id="UP001224775">
    <property type="component" value="Unassembled WGS sequence"/>
</dbReference>
<evidence type="ECO:0000313" key="4">
    <source>
        <dbReference type="EMBL" id="KAK1733297.1"/>
    </source>
</evidence>
<feature type="transmembrane region" description="Helical" evidence="2">
    <location>
        <begin position="226"/>
        <end position="244"/>
    </location>
</feature>
<accession>A0AAD8XTM6</accession>
<proteinExistence type="predicted"/>
<keyword evidence="2" id="KW-0812">Transmembrane</keyword>
<dbReference type="EMBL" id="JATAAI010000051">
    <property type="protein sequence ID" value="KAK1733297.1"/>
    <property type="molecule type" value="Genomic_DNA"/>
</dbReference>
<dbReference type="GO" id="GO:0008610">
    <property type="term" value="P:lipid biosynthetic process"/>
    <property type="evidence" value="ECO:0007669"/>
    <property type="project" value="InterPro"/>
</dbReference>
<keyword evidence="5" id="KW-1185">Reference proteome</keyword>
<gene>
    <name evidence="4" type="ORF">QTG54_016014</name>
</gene>
<dbReference type="InterPro" id="IPR006694">
    <property type="entry name" value="Fatty_acid_hydroxylase"/>
</dbReference>
<name>A0AAD8XTM6_9STRA</name>
<dbReference type="AlphaFoldDB" id="A0AAD8XTM6"/>
<keyword evidence="2" id="KW-0472">Membrane</keyword>
<dbReference type="GO" id="GO:0005506">
    <property type="term" value="F:iron ion binding"/>
    <property type="evidence" value="ECO:0007669"/>
    <property type="project" value="InterPro"/>
</dbReference>
<dbReference type="GO" id="GO:0016491">
    <property type="term" value="F:oxidoreductase activity"/>
    <property type="evidence" value="ECO:0007669"/>
    <property type="project" value="InterPro"/>
</dbReference>
<evidence type="ECO:0000256" key="2">
    <source>
        <dbReference type="SAM" id="Phobius"/>
    </source>
</evidence>
<reference evidence="4" key="1">
    <citation type="submission" date="2023-06" db="EMBL/GenBank/DDBJ databases">
        <title>Survivors Of The Sea: Transcriptome response of Skeletonema marinoi to long-term dormancy.</title>
        <authorList>
            <person name="Pinder M.I.M."/>
            <person name="Kourtchenko O."/>
            <person name="Robertson E.K."/>
            <person name="Larsson T."/>
            <person name="Maumus F."/>
            <person name="Osuna-Cruz C.M."/>
            <person name="Vancaester E."/>
            <person name="Stenow R."/>
            <person name="Vandepoele K."/>
            <person name="Ploug H."/>
            <person name="Bruchert V."/>
            <person name="Godhe A."/>
            <person name="Topel M."/>
        </authorList>
    </citation>
    <scope>NUCLEOTIDE SEQUENCE</scope>
    <source>
        <strain evidence="4">R05AC</strain>
    </source>
</reference>
<evidence type="ECO:0000313" key="5">
    <source>
        <dbReference type="Proteomes" id="UP001224775"/>
    </source>
</evidence>
<evidence type="ECO:0000259" key="3">
    <source>
        <dbReference type="Pfam" id="PF04116"/>
    </source>
</evidence>
<feature type="region of interest" description="Disordered" evidence="1">
    <location>
        <begin position="85"/>
        <end position="105"/>
    </location>
</feature>
<comment type="caution">
    <text evidence="4">The sequence shown here is derived from an EMBL/GenBank/DDBJ whole genome shotgun (WGS) entry which is preliminary data.</text>
</comment>
<feature type="transmembrane region" description="Helical" evidence="2">
    <location>
        <begin position="156"/>
        <end position="177"/>
    </location>
</feature>
<organism evidence="4 5">
    <name type="scientific">Skeletonema marinoi</name>
    <dbReference type="NCBI Taxonomy" id="267567"/>
    <lineage>
        <taxon>Eukaryota</taxon>
        <taxon>Sar</taxon>
        <taxon>Stramenopiles</taxon>
        <taxon>Ochrophyta</taxon>
        <taxon>Bacillariophyta</taxon>
        <taxon>Coscinodiscophyceae</taxon>
        <taxon>Thalassiosirophycidae</taxon>
        <taxon>Thalassiosirales</taxon>
        <taxon>Skeletonemataceae</taxon>
        <taxon>Skeletonema</taxon>
        <taxon>Skeletonema marinoi-dohrnii complex</taxon>
    </lineage>
</organism>
<keyword evidence="2" id="KW-1133">Transmembrane helix</keyword>
<dbReference type="Pfam" id="PF04116">
    <property type="entry name" value="FA_hydroxylase"/>
    <property type="match status" value="1"/>
</dbReference>
<evidence type="ECO:0000256" key="1">
    <source>
        <dbReference type="SAM" id="MobiDB-lite"/>
    </source>
</evidence>
<protein>
    <recommendedName>
        <fullName evidence="3">Fatty acid hydroxylase domain-containing protein</fullName>
    </recommendedName>
</protein>
<sequence length="336" mass="38038">MVAVTRSKMTSKTSLQQLLAAAALCYSVNAFSASRAAPTTHHRPPQTRLFQGTVSGRNIAASFPIISPEELEADMLININNNSASKTISSPQEEHATTTTTKEATTEELVPSTWSQALHHFFLKDIGPPLVVLTISGFILTRCQLLSTTPFSITELAILASSILIWWIQEYFFHRVLLHSSFNWIGKSIHGTHHDKEYFHISIDPPALLLGWLFAAHFIIKAMVPQYHLCLSATIGYSLAGLVYEWSHYIVHTRVKPRIIPPTSPTYQQLSILERGIIQPIMKGYAKMRDNHIRHHLIDDRYWYAFSVTEMDDLFGTNPNVKDVNREIRKSRDGFQ</sequence>
<feature type="transmembrane region" description="Helical" evidence="2">
    <location>
        <begin position="198"/>
        <end position="220"/>
    </location>
</feature>
<feature type="domain" description="Fatty acid hydroxylase" evidence="3">
    <location>
        <begin position="162"/>
        <end position="317"/>
    </location>
</feature>